<organism evidence="2 3">
    <name type="scientific">Asterophora parasitica</name>
    <dbReference type="NCBI Taxonomy" id="117018"/>
    <lineage>
        <taxon>Eukaryota</taxon>
        <taxon>Fungi</taxon>
        <taxon>Dikarya</taxon>
        <taxon>Basidiomycota</taxon>
        <taxon>Agaricomycotina</taxon>
        <taxon>Agaricomycetes</taxon>
        <taxon>Agaricomycetidae</taxon>
        <taxon>Agaricales</taxon>
        <taxon>Tricholomatineae</taxon>
        <taxon>Lyophyllaceae</taxon>
        <taxon>Asterophora</taxon>
    </lineage>
</organism>
<gene>
    <name evidence="2" type="ORF">DXG03_002115</name>
</gene>
<evidence type="ECO:0000313" key="2">
    <source>
        <dbReference type="EMBL" id="KAG5639961.1"/>
    </source>
</evidence>
<dbReference type="InterPro" id="IPR017853">
    <property type="entry name" value="GH"/>
</dbReference>
<accession>A0A9P7K9K5</accession>
<proteinExistence type="inferred from homology"/>
<evidence type="ECO:0000256" key="1">
    <source>
        <dbReference type="ARBA" id="ARBA00008061"/>
    </source>
</evidence>
<dbReference type="SUPFAM" id="SSF51445">
    <property type="entry name" value="(Trans)glycosidases"/>
    <property type="match status" value="1"/>
</dbReference>
<comment type="caution">
    <text evidence="2">The sequence shown here is derived from an EMBL/GenBank/DDBJ whole genome shotgun (WGS) entry which is preliminary data.</text>
</comment>
<dbReference type="Proteomes" id="UP000775547">
    <property type="component" value="Unassembled WGS sequence"/>
</dbReference>
<dbReference type="EMBL" id="JABCKV010001568">
    <property type="protein sequence ID" value="KAG5639961.1"/>
    <property type="molecule type" value="Genomic_DNA"/>
</dbReference>
<reference evidence="2" key="1">
    <citation type="submission" date="2020-07" db="EMBL/GenBank/DDBJ databases">
        <authorList>
            <person name="Nieuwenhuis M."/>
            <person name="Van De Peppel L.J.J."/>
        </authorList>
    </citation>
    <scope>NUCLEOTIDE SEQUENCE</scope>
    <source>
        <strain evidence="2">AP01</strain>
        <tissue evidence="2">Mycelium</tissue>
    </source>
</reference>
<dbReference type="PANTHER" id="PTHR43447">
    <property type="entry name" value="ALPHA-AMYLASE"/>
    <property type="match status" value="1"/>
</dbReference>
<protein>
    <recommendedName>
        <fullName evidence="4">Alpha-amylase</fullName>
    </recommendedName>
</protein>
<dbReference type="Gene3D" id="3.20.20.80">
    <property type="entry name" value="Glycosidases"/>
    <property type="match status" value="1"/>
</dbReference>
<comment type="similarity">
    <text evidence="1">Belongs to the glycosyl hydrolase 13 family.</text>
</comment>
<feature type="non-terminal residue" evidence="2">
    <location>
        <position position="301"/>
    </location>
</feature>
<dbReference type="AlphaFoldDB" id="A0A9P7K9K5"/>
<sequence>SGAGNDIQNHRGGGGAPSCGWYGPKNGTAGSPYFTAASTYQYNLQTAQRPALEYPAVPYKPTDFHCDRPLNSFTSGFILNYGWLVGLADLNTQKPYVQERIATYFATLLSIGFSGFRIDAAKHMGPNDIAQILARLKTKMGGSLPPDFITWLEILIGGEKDLLACSNNDYNWYTNFNGYMSSAGLTATEIGYVKIWSSDYPKLLKLALSLCQEYPICGSWILPASRFVIQNDDHDQQNDGSSSRYMQDSGSVLIKDKDVARHRSFEVKLFTQTGFAANIRIAGRLLRLRKVQGHRDMFVHA</sequence>
<evidence type="ECO:0000313" key="3">
    <source>
        <dbReference type="Proteomes" id="UP000775547"/>
    </source>
</evidence>
<keyword evidence="3" id="KW-1185">Reference proteome</keyword>
<reference evidence="2" key="2">
    <citation type="submission" date="2021-10" db="EMBL/GenBank/DDBJ databases">
        <title>Phylogenomics reveals ancestral predisposition of the termite-cultivated fungus Termitomyces towards a domesticated lifestyle.</title>
        <authorList>
            <person name="Auxier B."/>
            <person name="Grum-Grzhimaylo A."/>
            <person name="Cardenas M.E."/>
            <person name="Lodge J.D."/>
            <person name="Laessoe T."/>
            <person name="Pedersen O."/>
            <person name="Smith M.E."/>
            <person name="Kuyper T.W."/>
            <person name="Franco-Molano E.A."/>
            <person name="Baroni T.J."/>
            <person name="Aanen D.K."/>
        </authorList>
    </citation>
    <scope>NUCLEOTIDE SEQUENCE</scope>
    <source>
        <strain evidence="2">AP01</strain>
        <tissue evidence="2">Mycelium</tissue>
    </source>
</reference>
<dbReference type="OrthoDB" id="550577at2759"/>
<evidence type="ECO:0008006" key="4">
    <source>
        <dbReference type="Google" id="ProtNLM"/>
    </source>
</evidence>
<name>A0A9P7K9K5_9AGAR</name>